<sequence>MLPPWLKFPEIPPRSIGWRMGDGEDYLLDWLDWFLGQDEVTRAAFATRFAEPLGWEGFYHHAPR</sequence>
<protein>
    <submittedName>
        <fullName evidence="1">Uncharacterized protein</fullName>
    </submittedName>
</protein>
<name>A0A433MSZ1_9BURK</name>
<evidence type="ECO:0000313" key="1">
    <source>
        <dbReference type="EMBL" id="RUR70995.1"/>
    </source>
</evidence>
<dbReference type="Proteomes" id="UP000281118">
    <property type="component" value="Unassembled WGS sequence"/>
</dbReference>
<dbReference type="OrthoDB" id="67297at2"/>
<gene>
    <name evidence="1" type="ORF">EJP67_28470</name>
</gene>
<dbReference type="EMBL" id="RXFT01000017">
    <property type="protein sequence ID" value="RUR70995.1"/>
    <property type="molecule type" value="Genomic_DNA"/>
</dbReference>
<reference evidence="1 2" key="1">
    <citation type="submission" date="2018-12" db="EMBL/GenBank/DDBJ databases">
        <title>The genome sequences of Variovorax guangxiensis DSM 27352.</title>
        <authorList>
            <person name="Gao J."/>
            <person name="Sun J."/>
        </authorList>
    </citation>
    <scope>NUCLEOTIDE SEQUENCE [LARGE SCALE GENOMIC DNA]</scope>
    <source>
        <strain evidence="1 2">DSM 27352</strain>
    </source>
</reference>
<dbReference type="AlphaFoldDB" id="A0A433MSZ1"/>
<proteinExistence type="predicted"/>
<organism evidence="1 2">
    <name type="scientific">Variovorax guangxiensis</name>
    <dbReference type="NCBI Taxonomy" id="1775474"/>
    <lineage>
        <taxon>Bacteria</taxon>
        <taxon>Pseudomonadati</taxon>
        <taxon>Pseudomonadota</taxon>
        <taxon>Betaproteobacteria</taxon>
        <taxon>Burkholderiales</taxon>
        <taxon>Comamonadaceae</taxon>
        <taxon>Variovorax</taxon>
    </lineage>
</organism>
<evidence type="ECO:0000313" key="2">
    <source>
        <dbReference type="Proteomes" id="UP000281118"/>
    </source>
</evidence>
<accession>A0A433MSZ1</accession>
<comment type="caution">
    <text evidence="1">The sequence shown here is derived from an EMBL/GenBank/DDBJ whole genome shotgun (WGS) entry which is preliminary data.</text>
</comment>